<keyword evidence="2" id="KW-0677">Repeat</keyword>
<feature type="repeat" description="WD" evidence="3">
    <location>
        <begin position="636"/>
        <end position="677"/>
    </location>
</feature>
<dbReference type="PRINTS" id="PR00320">
    <property type="entry name" value="GPROTEINBRPT"/>
</dbReference>
<feature type="repeat" description="WD" evidence="3">
    <location>
        <begin position="1050"/>
        <end position="1091"/>
    </location>
</feature>
<feature type="repeat" description="WD" evidence="3">
    <location>
        <begin position="931"/>
        <end position="965"/>
    </location>
</feature>
<feature type="repeat" description="WD" evidence="3">
    <location>
        <begin position="594"/>
        <end position="635"/>
    </location>
</feature>
<evidence type="ECO:0000256" key="5">
    <source>
        <dbReference type="SAM" id="SignalP"/>
    </source>
</evidence>
<keyword evidence="4" id="KW-1133">Transmembrane helix</keyword>
<organism evidence="7 8">
    <name type="scientific">Streptomyces nigrescens</name>
    <dbReference type="NCBI Taxonomy" id="1920"/>
    <lineage>
        <taxon>Bacteria</taxon>
        <taxon>Bacillati</taxon>
        <taxon>Actinomycetota</taxon>
        <taxon>Actinomycetes</taxon>
        <taxon>Kitasatosporales</taxon>
        <taxon>Streptomycetaceae</taxon>
        <taxon>Streptomyces</taxon>
    </lineage>
</organism>
<keyword evidence="4" id="KW-0472">Membrane</keyword>
<dbReference type="InterPro" id="IPR020472">
    <property type="entry name" value="WD40_PAC1"/>
</dbReference>
<evidence type="ECO:0000256" key="4">
    <source>
        <dbReference type="SAM" id="Phobius"/>
    </source>
</evidence>
<dbReference type="EMBL" id="CP114203">
    <property type="protein sequence ID" value="WAU06488.1"/>
    <property type="molecule type" value="Genomic_DNA"/>
</dbReference>
<protein>
    <submittedName>
        <fullName evidence="7">NB-ARC domain-containing protein</fullName>
    </submittedName>
</protein>
<dbReference type="Gene3D" id="3.40.50.300">
    <property type="entry name" value="P-loop containing nucleotide triphosphate hydrolases"/>
    <property type="match status" value="1"/>
</dbReference>
<feature type="repeat" description="WD" evidence="3">
    <location>
        <begin position="1008"/>
        <end position="1049"/>
    </location>
</feature>
<evidence type="ECO:0000313" key="7">
    <source>
        <dbReference type="EMBL" id="WAU06488.1"/>
    </source>
</evidence>
<feature type="repeat" description="WD" evidence="3">
    <location>
        <begin position="1134"/>
        <end position="1175"/>
    </location>
</feature>
<feature type="repeat" description="WD" evidence="3">
    <location>
        <begin position="884"/>
        <end position="915"/>
    </location>
</feature>
<dbReference type="Gene3D" id="1.25.40.370">
    <property type="match status" value="1"/>
</dbReference>
<gene>
    <name evidence="7" type="ORF">STRNI_004996</name>
</gene>
<keyword evidence="5" id="KW-0732">Signal</keyword>
<feature type="repeat" description="WD" evidence="3">
    <location>
        <begin position="801"/>
        <end position="842"/>
    </location>
</feature>
<dbReference type="InterPro" id="IPR027417">
    <property type="entry name" value="P-loop_NTPase"/>
</dbReference>
<dbReference type="InterPro" id="IPR036322">
    <property type="entry name" value="WD40_repeat_dom_sf"/>
</dbReference>
<dbReference type="CDD" id="cd00200">
    <property type="entry name" value="WD40"/>
    <property type="match status" value="2"/>
</dbReference>
<accession>A0ABY7J5L2</accession>
<dbReference type="Pfam" id="PF00400">
    <property type="entry name" value="WD40"/>
    <property type="match status" value="13"/>
</dbReference>
<feature type="transmembrane region" description="Helical" evidence="4">
    <location>
        <begin position="49"/>
        <end position="67"/>
    </location>
</feature>
<dbReference type="PROSITE" id="PS50082">
    <property type="entry name" value="WD_REPEATS_2"/>
    <property type="match status" value="13"/>
</dbReference>
<feature type="signal peptide" evidence="5">
    <location>
        <begin position="1"/>
        <end position="25"/>
    </location>
</feature>
<evidence type="ECO:0000256" key="2">
    <source>
        <dbReference type="ARBA" id="ARBA00022737"/>
    </source>
</evidence>
<dbReference type="RefSeq" id="WP_277412039.1">
    <property type="nucleotide sequence ID" value="NZ_CP114203.1"/>
</dbReference>
<proteinExistence type="predicted"/>
<dbReference type="PROSITE" id="PS50294">
    <property type="entry name" value="WD_REPEATS_REGION"/>
    <property type="match status" value="9"/>
</dbReference>
<dbReference type="Gene3D" id="2.130.10.10">
    <property type="entry name" value="YVTN repeat-like/Quinoprotein amine dehydrogenase"/>
    <property type="match status" value="5"/>
</dbReference>
<dbReference type="SUPFAM" id="SSF52540">
    <property type="entry name" value="P-loop containing nucleoside triphosphate hydrolases"/>
    <property type="match status" value="1"/>
</dbReference>
<dbReference type="InterPro" id="IPR002182">
    <property type="entry name" value="NB-ARC"/>
</dbReference>
<evidence type="ECO:0000256" key="1">
    <source>
        <dbReference type="ARBA" id="ARBA00022574"/>
    </source>
</evidence>
<dbReference type="GeneID" id="301334154"/>
<keyword evidence="4" id="KW-0812">Transmembrane</keyword>
<feature type="chain" id="PRO_5047391159" evidence="5">
    <location>
        <begin position="26"/>
        <end position="1208"/>
    </location>
</feature>
<dbReference type="PANTHER" id="PTHR19879:SF9">
    <property type="entry name" value="TRANSCRIPTION INITIATION FACTOR TFIID SUBUNIT 5"/>
    <property type="match status" value="1"/>
</dbReference>
<dbReference type="SUPFAM" id="SSF50978">
    <property type="entry name" value="WD40 repeat-like"/>
    <property type="match status" value="2"/>
</dbReference>
<keyword evidence="8" id="KW-1185">Reference proteome</keyword>
<evidence type="ECO:0000259" key="6">
    <source>
        <dbReference type="Pfam" id="PF00931"/>
    </source>
</evidence>
<keyword evidence="1 3" id="KW-0853">WD repeat</keyword>
<feature type="repeat" description="WD" evidence="3">
    <location>
        <begin position="760"/>
        <end position="800"/>
    </location>
</feature>
<dbReference type="InterPro" id="IPR036388">
    <property type="entry name" value="WH-like_DNA-bd_sf"/>
</dbReference>
<dbReference type="SMART" id="SM00320">
    <property type="entry name" value="WD40"/>
    <property type="match status" value="15"/>
</dbReference>
<evidence type="ECO:0000313" key="8">
    <source>
        <dbReference type="Proteomes" id="UP001210169"/>
    </source>
</evidence>
<dbReference type="PANTHER" id="PTHR19879">
    <property type="entry name" value="TRANSCRIPTION INITIATION FACTOR TFIID"/>
    <property type="match status" value="1"/>
</dbReference>
<dbReference type="InterPro" id="IPR015943">
    <property type="entry name" value="WD40/YVTN_repeat-like_dom_sf"/>
</dbReference>
<feature type="repeat" description="WD" evidence="3">
    <location>
        <begin position="843"/>
        <end position="883"/>
    </location>
</feature>
<reference evidence="7 8" key="1">
    <citation type="submission" date="2022-12" db="EMBL/GenBank/DDBJ databases">
        <authorList>
            <person name="Ruckert C."/>
            <person name="Busche T."/>
            <person name="Kalinowski J."/>
            <person name="Wittmann C."/>
        </authorList>
    </citation>
    <scope>NUCLEOTIDE SEQUENCE [LARGE SCALE GENOMIC DNA]</scope>
    <source>
        <strain evidence="7 8">DSM 40276</strain>
    </source>
</reference>
<name>A0ABY7J5L2_STRNI</name>
<feature type="repeat" description="WD" evidence="3">
    <location>
        <begin position="1092"/>
        <end position="1133"/>
    </location>
</feature>
<feature type="repeat" description="WD" evidence="3">
    <location>
        <begin position="966"/>
        <end position="1007"/>
    </location>
</feature>
<dbReference type="InterPro" id="IPR001680">
    <property type="entry name" value="WD40_rpt"/>
</dbReference>
<dbReference type="Proteomes" id="UP001210169">
    <property type="component" value="Chromosome"/>
</dbReference>
<evidence type="ECO:0000256" key="3">
    <source>
        <dbReference type="PROSITE-ProRule" id="PRU00221"/>
    </source>
</evidence>
<dbReference type="Gene3D" id="1.10.10.10">
    <property type="entry name" value="Winged helix-like DNA-binding domain superfamily/Winged helix DNA-binding domain"/>
    <property type="match status" value="1"/>
</dbReference>
<feature type="repeat" description="WD" evidence="3">
    <location>
        <begin position="677"/>
        <end position="718"/>
    </location>
</feature>
<sequence length="1208" mass="127927">MRKWKAGLALLAGLGAAASLFLALAANPATNVSRWPGPLDELRQHPWLWVGLLGGLTVVVAVALAWMQSAPPAVNDPSPPQPTAVPAWFVDRHQTREAVDEVCRGAGEVGITTSLSGAGGFGKTTLAIAVANHRRVQRRFRSRIYTVTIGRDVRGRSAVSAKVAQATKFITGDTTEFDDPHTAGAHLGRLLDARPRTLLVLDDVWEEEQLAPFLHGGRHCVRLVTTRNPKLLPPTARTIPVDQMSHTQAKAVLTHDLPPLRNDLVDNLLQVTGRWALLLRLTNRSIALQTETGADPAAAAGHILDQLRNHGPKAAVNPTADPTAWDLDDLDQRNEAVQASIEAATSLLPLGGAARFTELGIFAEDESIPVSVVVQLWHAADGLTEHQARALLAQLHRLSLISLDNTCEGGRISLHDVVRDYLRSELGTADLIRLNGLLTDAIAATLSPAQPLATTSPNPQHAWWQLQDGYLLDHLIDHLLAAERISTAEAVAGDVRWVEARLHQRGPTAPWADLARINSPHARLLAHSLIQSGHLLTPTNPPHALISVLHNRLDGHPHWHSQITARRHDPDLRPCLTNLWPLPDIFPPALQRTLTGDTGGIASVAVAPEGTWLATGSDDGTVRIWDWASGTRIASLTGHVSEVHSVVIAPDSSWFATTSYDGEVRVWDRASGACTATLDRSGPVTSVAIAPDSTWLATTSRGTGLRMWDQASGTDITVIGHAGMGPSVAIARDGAWFAITLMEGGVQLWDRASDACTATLTGHTSPVTSVAIAPDGTWLVTTDGRSVRIWDRASGTCTATLTGHAGPVTLVAIAPDSAWLVTTSYSREALIWDRASGTCTATLTGHTRRVESVAIAPDGTWLVTTDGRSVRIWDRASGTCTATLTGHTRRVESVAIAPDGTCLITTDGQSVRIWDREFASGTAAIPETVSVTSVAIAPDGAWLATAGDGRSVRIWDRASATCVRTLWSHIGPVLSVAIAADGAWLATTGEDETVRIWDPASGTCTVTLTGHTGPVGSVAIAPDGAWLATTGEDETVRIWDPASGTCTVTLTGHTGPVGSVAIAPDGAWLATTGEDETVRIWDPASGTCTVTLTGHTGPVGSVAIAPDGAWLATTGEDETVRIWDPASGTCTVTLTGHTGPVGSVAIAPDGAWLATTSHDKTVRIWDATEQRTVAIARTDGDLSSCAWSAGHELVVGGQQGIYLFALRT</sequence>
<dbReference type="Pfam" id="PF00931">
    <property type="entry name" value="NB-ARC"/>
    <property type="match status" value="1"/>
</dbReference>
<feature type="domain" description="NB-ARC" evidence="6">
    <location>
        <begin position="106"/>
        <end position="230"/>
    </location>
</feature>